<comment type="similarity">
    <text evidence="1">Belongs to the glycogen phosphorylase family.</text>
</comment>
<comment type="caution">
    <text evidence="2">The sequence shown here is derived from an EMBL/GenBank/DDBJ whole genome shotgun (WGS) entry which is preliminary data.</text>
</comment>
<evidence type="ECO:0000256" key="1">
    <source>
        <dbReference type="ARBA" id="ARBA00006047"/>
    </source>
</evidence>
<dbReference type="PANTHER" id="PTHR42655">
    <property type="entry name" value="GLYCOGEN PHOSPHORYLASE"/>
    <property type="match status" value="1"/>
</dbReference>
<name>A0A7J3VRZ5_CALS0</name>
<evidence type="ECO:0000313" key="2">
    <source>
        <dbReference type="EMBL" id="HHM43855.1"/>
    </source>
</evidence>
<dbReference type="AlphaFoldDB" id="A0A7J3VRZ5"/>
<dbReference type="Gene3D" id="3.40.50.2000">
    <property type="entry name" value="Glycogen Phosphorylase B"/>
    <property type="match status" value="1"/>
</dbReference>
<dbReference type="GO" id="GO:0005975">
    <property type="term" value="P:carbohydrate metabolic process"/>
    <property type="evidence" value="ECO:0007669"/>
    <property type="project" value="InterPro"/>
</dbReference>
<gene>
    <name evidence="2" type="ORF">ENM31_00970</name>
</gene>
<dbReference type="SUPFAM" id="SSF53756">
    <property type="entry name" value="UDP-Glycosyltransferase/glycogen phosphorylase"/>
    <property type="match status" value="1"/>
</dbReference>
<sequence length="536" mass="61156">MRKRFRLRCCGSQSKKPQLRLLGGMVVVSLTPEIALDEHLVYAGGLGVLEGDKFYSFAEKNRPYLVLTPFYAKGYVWYSVEGDELVPRTHEVSAQGLVAEDELRLEFNRWGEVSVRPYAYVRGAAKVVFLHVQRPEQAARVVERLYVHETDEQRDLAVVVFGKAASQYIRERVGLQNVELLDLQESWGALAAYLLPELRSRTRFIVHTIAPWTNLTVNADLVRSEVPLETGGSHLSMWTLACENAYMVYAVSAKHESLVKKYSEKYAYKTFHVTNGVNLSRWVHPTVARRLLGGRSLSLEEVRALREPVRALLRRLLLEAKPGLRVDEETMVVSWPRRITRYKRPYFVERLVEEVGGTLRVVFLLAGKAHPRDGDGQYMMRRFMQLHRTHDNVVYMHDYDLEKAKLVLAGSDLLLFTPFPGWEACGTSYMKAGVNGVPTLSSRDGGALEVIRDGVNGWLFGAELSHLVNIYEDHEQVAKIDEADYADLREKFKAAVKLFAEKPDDYLLVQQKAIETMSRDCSIERALDQYYGGFFR</sequence>
<reference evidence="2" key="1">
    <citation type="journal article" date="2020" name="mSystems">
        <title>Genome- and Community-Level Interaction Insights into Carbon Utilization and Element Cycling Functions of Hydrothermarchaeota in Hydrothermal Sediment.</title>
        <authorList>
            <person name="Zhou Z."/>
            <person name="Liu Y."/>
            <person name="Xu W."/>
            <person name="Pan J."/>
            <person name="Luo Z.H."/>
            <person name="Li M."/>
        </authorList>
    </citation>
    <scope>NUCLEOTIDE SEQUENCE [LARGE SCALE GENOMIC DNA]</scope>
    <source>
        <strain evidence="2">SpSt-1074</strain>
    </source>
</reference>
<keyword evidence="2" id="KW-0808">Transferase</keyword>
<proteinExistence type="inferred from homology"/>
<organism evidence="2">
    <name type="scientific">Caldiarchaeum subterraneum</name>
    <dbReference type="NCBI Taxonomy" id="311458"/>
    <lineage>
        <taxon>Archaea</taxon>
        <taxon>Nitrososphaerota</taxon>
        <taxon>Candidatus Caldarchaeales</taxon>
        <taxon>Candidatus Caldarchaeaceae</taxon>
        <taxon>Candidatus Caldarchaeum</taxon>
    </lineage>
</organism>
<dbReference type="GO" id="GO:0008184">
    <property type="term" value="F:glycogen phosphorylase activity"/>
    <property type="evidence" value="ECO:0007669"/>
    <property type="project" value="InterPro"/>
</dbReference>
<dbReference type="EMBL" id="DRXH01000037">
    <property type="protein sequence ID" value="HHM43855.1"/>
    <property type="molecule type" value="Genomic_DNA"/>
</dbReference>
<dbReference type="InterPro" id="IPR000811">
    <property type="entry name" value="Glyco_trans_35"/>
</dbReference>
<dbReference type="Pfam" id="PF00343">
    <property type="entry name" value="Phosphorylase"/>
    <property type="match status" value="1"/>
</dbReference>
<dbReference type="InterPro" id="IPR052182">
    <property type="entry name" value="Glycogen/Maltodextrin_Phosph"/>
</dbReference>
<protein>
    <submittedName>
        <fullName evidence="2">Glycosyltransferase</fullName>
    </submittedName>
</protein>
<accession>A0A7J3VRZ5</accession>
<dbReference type="PANTHER" id="PTHR42655:SF1">
    <property type="entry name" value="GLYCOGEN PHOSPHORYLASE"/>
    <property type="match status" value="1"/>
</dbReference>